<feature type="region of interest" description="Disordered" evidence="1">
    <location>
        <begin position="1"/>
        <end position="36"/>
    </location>
</feature>
<feature type="compositionally biased region" description="Polar residues" evidence="1">
    <location>
        <begin position="23"/>
        <end position="35"/>
    </location>
</feature>
<feature type="compositionally biased region" description="Polar residues" evidence="1">
    <location>
        <begin position="1"/>
        <end position="14"/>
    </location>
</feature>
<name>A0AAD9HX69_9PEZI</name>
<reference evidence="2" key="1">
    <citation type="journal article" date="2023" name="Mol. Plant Microbe Interact.">
        <title>Elucidating the Obligate Nature and Biological Capacity of an Invasive Fungal Corn Pathogen.</title>
        <authorList>
            <person name="MacCready J.S."/>
            <person name="Roggenkamp E.M."/>
            <person name="Gdanetz K."/>
            <person name="Chilvers M.I."/>
        </authorList>
    </citation>
    <scope>NUCLEOTIDE SEQUENCE</scope>
    <source>
        <strain evidence="2">PM02</strain>
    </source>
</reference>
<evidence type="ECO:0000256" key="1">
    <source>
        <dbReference type="SAM" id="MobiDB-lite"/>
    </source>
</evidence>
<dbReference type="EMBL" id="JAQQPM010000001">
    <property type="protein sequence ID" value="KAK2066624.1"/>
    <property type="molecule type" value="Genomic_DNA"/>
</dbReference>
<organism evidence="2 3">
    <name type="scientific">Phyllachora maydis</name>
    <dbReference type="NCBI Taxonomy" id="1825666"/>
    <lineage>
        <taxon>Eukaryota</taxon>
        <taxon>Fungi</taxon>
        <taxon>Dikarya</taxon>
        <taxon>Ascomycota</taxon>
        <taxon>Pezizomycotina</taxon>
        <taxon>Sordariomycetes</taxon>
        <taxon>Sordariomycetidae</taxon>
        <taxon>Phyllachorales</taxon>
        <taxon>Phyllachoraceae</taxon>
        <taxon>Phyllachora</taxon>
    </lineage>
</organism>
<accession>A0AAD9HX69</accession>
<dbReference type="Proteomes" id="UP001217918">
    <property type="component" value="Unassembled WGS sequence"/>
</dbReference>
<keyword evidence="3" id="KW-1185">Reference proteome</keyword>
<comment type="caution">
    <text evidence="2">The sequence shown here is derived from an EMBL/GenBank/DDBJ whole genome shotgun (WGS) entry which is preliminary data.</text>
</comment>
<evidence type="ECO:0000313" key="3">
    <source>
        <dbReference type="Proteomes" id="UP001217918"/>
    </source>
</evidence>
<protein>
    <submittedName>
        <fullName evidence="2">Uncharacterized protein</fullName>
    </submittedName>
</protein>
<gene>
    <name evidence="2" type="ORF">P8C59_000426</name>
</gene>
<evidence type="ECO:0000313" key="2">
    <source>
        <dbReference type="EMBL" id="KAK2066624.1"/>
    </source>
</evidence>
<dbReference type="AlphaFoldDB" id="A0AAD9HX69"/>
<sequence>MASSSTLSVFQGNTAAKADHSYTRTPPTHHSTTKASLAAHRISTFSRSGQDTGVVLPARGADMGALAVAREQKTLRALEAVSAKLPPASAQARSFGGPRELELD</sequence>
<proteinExistence type="predicted"/>